<feature type="region of interest" description="Disordered" evidence="6">
    <location>
        <begin position="139"/>
        <end position="166"/>
    </location>
</feature>
<feature type="compositionally biased region" description="Low complexity" evidence="6">
    <location>
        <begin position="141"/>
        <end position="159"/>
    </location>
</feature>
<evidence type="ECO:0000313" key="9">
    <source>
        <dbReference type="Proteomes" id="UP001165082"/>
    </source>
</evidence>
<proteinExistence type="predicted"/>
<dbReference type="Gene3D" id="4.10.1000.10">
    <property type="entry name" value="Zinc finger, CCCH-type"/>
    <property type="match status" value="1"/>
</dbReference>
<dbReference type="GO" id="GO:0003729">
    <property type="term" value="F:mRNA binding"/>
    <property type="evidence" value="ECO:0007669"/>
    <property type="project" value="InterPro"/>
</dbReference>
<evidence type="ECO:0000256" key="1">
    <source>
        <dbReference type="ARBA" id="ARBA00022723"/>
    </source>
</evidence>
<dbReference type="PROSITE" id="PS50103">
    <property type="entry name" value="ZF_C3H1"/>
    <property type="match status" value="2"/>
</dbReference>
<reference evidence="8" key="1">
    <citation type="submission" date="2022-07" db="EMBL/GenBank/DDBJ databases">
        <title>Genome analysis of Parmales, a sister group of diatoms, reveals the evolutionary specialization of diatoms from phago-mixotrophs to photoautotrophs.</title>
        <authorList>
            <person name="Ban H."/>
            <person name="Sato S."/>
            <person name="Yoshikawa S."/>
            <person name="Kazumasa Y."/>
            <person name="Nakamura Y."/>
            <person name="Ichinomiya M."/>
            <person name="Saitoh K."/>
            <person name="Sato N."/>
            <person name="Blanc-Mathieu R."/>
            <person name="Endo H."/>
            <person name="Kuwata A."/>
            <person name="Ogata H."/>
        </authorList>
    </citation>
    <scope>NUCLEOTIDE SEQUENCE</scope>
</reference>
<organism evidence="8 9">
    <name type="scientific">Triparma retinervis</name>
    <dbReference type="NCBI Taxonomy" id="2557542"/>
    <lineage>
        <taxon>Eukaryota</taxon>
        <taxon>Sar</taxon>
        <taxon>Stramenopiles</taxon>
        <taxon>Ochrophyta</taxon>
        <taxon>Bolidophyceae</taxon>
        <taxon>Parmales</taxon>
        <taxon>Triparmaceae</taxon>
        <taxon>Triparma</taxon>
    </lineage>
</organism>
<dbReference type="OrthoDB" id="43978at2759"/>
<dbReference type="InterPro" id="IPR000571">
    <property type="entry name" value="Znf_CCCH"/>
</dbReference>
<protein>
    <recommendedName>
        <fullName evidence="7">C3H1-type domain-containing protein</fullName>
    </recommendedName>
</protein>
<dbReference type="InterPro" id="IPR036855">
    <property type="entry name" value="Znf_CCCH_sf"/>
</dbReference>
<dbReference type="SMART" id="SM00356">
    <property type="entry name" value="ZnF_C3H1"/>
    <property type="match status" value="2"/>
</dbReference>
<comment type="caution">
    <text evidence="8">The sequence shown here is derived from an EMBL/GenBank/DDBJ whole genome shotgun (WGS) entry which is preliminary data.</text>
</comment>
<keyword evidence="9" id="KW-1185">Reference proteome</keyword>
<sequence length="1323" mass="147287">MIEKSGVKEDGVLPLNAEAHVFRVGGRGFEEDDTLFNFAAPDFKSDEHHGAFTRLKPRKSRHRVLVRETRQSTKQIDTDTDAAMVGVDASHSTSDSNGSNGEFAFESEPTPRVFSPVAHGEFDTVDLTSPSTVLENRQFLSPARTSPSSSSVTPAGRSGNATKFQNCSSPVPLSPAAFFPTAKKRNPARVVSDFPNVVGNDRNAGYSKTEKDFEKVSTGGKGLAPQNLRGDPFRRAKVKTELCLHFKRGRICPFGDKCNYAHGQEELKYTTLMDMERAGLADAKSYRCLPCFSWISTGACPFGQRCSNIHDPRASGAISSWLPHTDVPISNLPTTVNVDELYHTHTLMEPVRVPPPRPPESNRSGYDAKDDAIVFCGVPRLIRLGVRAMLHDTLCSRYVYSPTHFFNNELCMVHCAYTVYFRGTRGVVDVQRIDLTGVVQRETNRICTPTARKVVHVIPPSPEPTCAHSACDDTSFQDLEECTVYDVSFGAVGDKKAPSRMFLFNPDEFAIRSCTIQSVKRHKRQTRHGRLGGQSSSPSSTPSPYPISDSLAKQISRAWLDPTISVATPPTEPMWIAFHRLVVEYELKATQICALSDLSGADCTFILRQAKEGLAGDYFEIMTKYRGLRIMSKIWHWPLCKGRESTSDDTLVPNIDKQYIFPQWKEKTPYPAPLEHIYSSFLLWNGNDISSPTVPTAWGGNCSSSGDSSSRTLSVFRLLRAGSLKSPMCKSEDISSRAFTPISREPPWEGLFCPQEVEEWKQVVEHYSTNNCTLFEEAKNPSPVPMSPSPTGGGRRRGQFQSTSPSNNRFHSPRSRLRKNPKSNMPRARFGTSHDEDEEIFSADSQCTLSPEQALAAAKQLQASLQKDGSYKVDVGYSKWFMTFNGMGPENPNGAYMEFSFPSSLMDVDTGGKAGEFCDINFETCPEALPGQTQSVLMGSRDAILFLGCTPPTSRYFSFDMLVSSRFTDDDDYYYYPGCPFGDTKNNLNMANYDWASPLALVQTFNKNTADLIESSLPSHLGLNFDVHELNNTLLKLYDDKTEDYITNQPDSLRPLLRWSVPDSPTDSEQVLAYQNQMWPVLYIRSTENTADKAANLYKPTLTPRASNFSEVDKYKKKFASLSESVGSLLSSSHFKLKSTSDADNFLPGEMDDWGQVLKEWPEYEDGMGDYLNTRDAVYGNPGEEQELAPMGVAVLIGVQHTKLNMTVFNNAGISYIADAWSYAKWIDDVEMEKCGTFNNNSDYEDLWVAFFKREGSPFKCPSESCCYTISGEDDGFPSADDQFPVLYGERSYLNPSTLTGPAFDEILGVRVLVFDPETISSI</sequence>
<evidence type="ECO:0000256" key="4">
    <source>
        <dbReference type="ARBA" id="ARBA00022833"/>
    </source>
</evidence>
<name>A0A9W6Z635_9STRA</name>
<feature type="region of interest" description="Disordered" evidence="6">
    <location>
        <begin position="520"/>
        <end position="546"/>
    </location>
</feature>
<feature type="domain" description="C3H1-type" evidence="7">
    <location>
        <begin position="237"/>
        <end position="265"/>
    </location>
</feature>
<dbReference type="PANTHER" id="PTHR12547:SF18">
    <property type="entry name" value="PROTEIN TIS11"/>
    <property type="match status" value="1"/>
</dbReference>
<keyword evidence="3 5" id="KW-0863">Zinc-finger</keyword>
<dbReference type="EMBL" id="BRXZ01001784">
    <property type="protein sequence ID" value="GMH46441.1"/>
    <property type="molecule type" value="Genomic_DNA"/>
</dbReference>
<keyword evidence="1 5" id="KW-0479">Metal-binding</keyword>
<dbReference type="SUPFAM" id="SSF90229">
    <property type="entry name" value="CCCH zinc finger"/>
    <property type="match status" value="1"/>
</dbReference>
<keyword evidence="4 5" id="KW-0862">Zinc</keyword>
<feature type="compositionally biased region" description="Low complexity" evidence="6">
    <location>
        <begin position="535"/>
        <end position="546"/>
    </location>
</feature>
<feature type="compositionally biased region" description="Basic residues" evidence="6">
    <location>
        <begin position="520"/>
        <end position="530"/>
    </location>
</feature>
<feature type="region of interest" description="Disordered" evidence="6">
    <location>
        <begin position="776"/>
        <end position="836"/>
    </location>
</feature>
<accession>A0A9W6Z635</accession>
<evidence type="ECO:0000256" key="2">
    <source>
        <dbReference type="ARBA" id="ARBA00022737"/>
    </source>
</evidence>
<evidence type="ECO:0000256" key="5">
    <source>
        <dbReference type="PROSITE-ProRule" id="PRU00723"/>
    </source>
</evidence>
<keyword evidence="2" id="KW-0677">Repeat</keyword>
<dbReference type="PANTHER" id="PTHR12547">
    <property type="entry name" value="CCCH ZINC FINGER/TIS11-RELATED"/>
    <property type="match status" value="1"/>
</dbReference>
<feature type="region of interest" description="Disordered" evidence="6">
    <location>
        <begin position="88"/>
        <end position="107"/>
    </location>
</feature>
<dbReference type="GO" id="GO:0008270">
    <property type="term" value="F:zinc ion binding"/>
    <property type="evidence" value="ECO:0007669"/>
    <property type="project" value="UniProtKB-KW"/>
</dbReference>
<evidence type="ECO:0000256" key="6">
    <source>
        <dbReference type="SAM" id="MobiDB-lite"/>
    </source>
</evidence>
<feature type="compositionally biased region" description="Basic residues" evidence="6">
    <location>
        <begin position="811"/>
        <end position="821"/>
    </location>
</feature>
<feature type="compositionally biased region" description="Polar residues" evidence="6">
    <location>
        <begin position="90"/>
        <end position="100"/>
    </location>
</feature>
<feature type="compositionally biased region" description="Polar residues" evidence="6">
    <location>
        <begin position="799"/>
        <end position="810"/>
    </location>
</feature>
<feature type="zinc finger region" description="C3H1-type" evidence="5">
    <location>
        <begin position="237"/>
        <end position="265"/>
    </location>
</feature>
<dbReference type="Pfam" id="PF00642">
    <property type="entry name" value="zf-CCCH"/>
    <property type="match status" value="1"/>
</dbReference>
<feature type="domain" description="C3H1-type" evidence="7">
    <location>
        <begin position="290"/>
        <end position="313"/>
    </location>
</feature>
<gene>
    <name evidence="8" type="ORF">TrRE_jg8685</name>
</gene>
<dbReference type="Proteomes" id="UP001165082">
    <property type="component" value="Unassembled WGS sequence"/>
</dbReference>
<feature type="zinc finger region" description="C3H1-type" evidence="5">
    <location>
        <begin position="290"/>
        <end position="313"/>
    </location>
</feature>
<evidence type="ECO:0000259" key="7">
    <source>
        <dbReference type="PROSITE" id="PS50103"/>
    </source>
</evidence>
<dbReference type="InterPro" id="IPR045877">
    <property type="entry name" value="ZFP36-like"/>
</dbReference>
<evidence type="ECO:0000313" key="8">
    <source>
        <dbReference type="EMBL" id="GMH46441.1"/>
    </source>
</evidence>
<evidence type="ECO:0000256" key="3">
    <source>
        <dbReference type="ARBA" id="ARBA00022771"/>
    </source>
</evidence>